<comment type="catalytic activity">
    <reaction evidence="3">
        <text>adenosylcob(III)inamide + GTP = adenosylcob(III)inamide phosphate + GDP + H(+)</text>
        <dbReference type="Rhea" id="RHEA:15765"/>
        <dbReference type="ChEBI" id="CHEBI:2480"/>
        <dbReference type="ChEBI" id="CHEBI:15378"/>
        <dbReference type="ChEBI" id="CHEBI:37565"/>
        <dbReference type="ChEBI" id="CHEBI:58189"/>
        <dbReference type="ChEBI" id="CHEBI:58502"/>
        <dbReference type="EC" id="2.7.1.156"/>
    </reaction>
</comment>
<accession>A0A0M2SWL0</accession>
<dbReference type="PATRIC" id="fig|1408103.3.peg.1833"/>
<evidence type="ECO:0000256" key="12">
    <source>
        <dbReference type="ARBA" id="ARBA00022741"/>
    </source>
</evidence>
<evidence type="ECO:0000256" key="10">
    <source>
        <dbReference type="ARBA" id="ARBA00022573"/>
    </source>
</evidence>
<protein>
    <recommendedName>
        <fullName evidence="16">Adenosylcobinamide kinase</fullName>
        <ecNumber evidence="8">2.7.1.156</ecNumber>
        <ecNumber evidence="9">2.7.7.62</ecNumber>
    </recommendedName>
    <alternativeName>
        <fullName evidence="17">Adenosylcobinamide-phosphate guanylyltransferase</fullName>
    </alternativeName>
</protein>
<evidence type="ECO:0000313" key="21">
    <source>
        <dbReference type="Proteomes" id="UP000034166"/>
    </source>
</evidence>
<evidence type="ECO:0000256" key="1">
    <source>
        <dbReference type="ARBA" id="ARBA00000312"/>
    </source>
</evidence>
<dbReference type="PANTHER" id="PTHR34848">
    <property type="match status" value="1"/>
</dbReference>
<evidence type="ECO:0000256" key="2">
    <source>
        <dbReference type="ARBA" id="ARBA00000711"/>
    </source>
</evidence>
<evidence type="ECO:0000256" key="11">
    <source>
        <dbReference type="ARBA" id="ARBA00022679"/>
    </source>
</evidence>
<dbReference type="EMBL" id="LAYY01000007">
    <property type="protein sequence ID" value="KKK38558.1"/>
    <property type="molecule type" value="Genomic_DNA"/>
</dbReference>
<feature type="binding site" evidence="19">
    <location>
        <position position="92"/>
    </location>
    <ligand>
        <name>GTP</name>
        <dbReference type="ChEBI" id="CHEBI:37565"/>
    </ligand>
</feature>
<evidence type="ECO:0000256" key="8">
    <source>
        <dbReference type="ARBA" id="ARBA00012016"/>
    </source>
</evidence>
<keyword evidence="13 20" id="KW-0418">Kinase</keyword>
<dbReference type="CDD" id="cd00544">
    <property type="entry name" value="CobU"/>
    <property type="match status" value="1"/>
</dbReference>
<name>A0A0M2SWL0_9BACI</name>
<keyword evidence="21" id="KW-1185">Reference proteome</keyword>
<evidence type="ECO:0000256" key="5">
    <source>
        <dbReference type="ARBA" id="ARBA00004692"/>
    </source>
</evidence>
<keyword evidence="14" id="KW-0067">ATP-binding</keyword>
<comment type="function">
    <text evidence="4">Catalyzes ATP-dependent phosphorylation of adenosylcobinamide and addition of GMP to adenosylcobinamide phosphate.</text>
</comment>
<comment type="pathway">
    <text evidence="6">Cofactor biosynthesis; adenosylcobalamin biosynthesis; adenosylcobalamin from cob(II)yrinate a,c-diamide: step 5/7.</text>
</comment>
<reference evidence="20 21" key="1">
    <citation type="submission" date="2015-04" db="EMBL/GenBank/DDBJ databases">
        <title>Taxonomic description and genome sequence of Bacillus campisalis sp. nov., a novel member of the genus Bacillus isolated from solar saltern.</title>
        <authorList>
            <person name="Mathan Kumar R."/>
            <person name="Kaur G."/>
            <person name="Kumar A."/>
            <person name="Singh N.K."/>
            <person name="Kaur N."/>
            <person name="Kumar N."/>
            <person name="Mayilraj S."/>
        </authorList>
    </citation>
    <scope>NUCLEOTIDE SEQUENCE [LARGE SCALE GENOMIC DNA]</scope>
    <source>
        <strain evidence="20 21">SA2-6</strain>
    </source>
</reference>
<dbReference type="RefSeq" id="WP_046523250.1">
    <property type="nucleotide sequence ID" value="NZ_LAYY01000007.1"/>
</dbReference>
<dbReference type="PANTHER" id="PTHR34848:SF1">
    <property type="entry name" value="BIFUNCTIONAL ADENOSYLCOBALAMIN BIOSYNTHESIS PROTEIN COBU"/>
    <property type="match status" value="1"/>
</dbReference>
<dbReference type="InterPro" id="IPR027417">
    <property type="entry name" value="P-loop_NTPase"/>
</dbReference>
<dbReference type="UniPathway" id="UPA00148">
    <property type="reaction ID" value="UER00236"/>
</dbReference>
<evidence type="ECO:0000256" key="14">
    <source>
        <dbReference type="ARBA" id="ARBA00022840"/>
    </source>
</evidence>
<evidence type="ECO:0000256" key="19">
    <source>
        <dbReference type="PIRSR" id="PIRSR006135-2"/>
    </source>
</evidence>
<keyword evidence="11" id="KW-0808">Transferase</keyword>
<dbReference type="EC" id="2.7.1.156" evidence="8"/>
<dbReference type="AlphaFoldDB" id="A0A0M2SWL0"/>
<dbReference type="PIRSF" id="PIRSF006135">
    <property type="entry name" value="CobU"/>
    <property type="match status" value="1"/>
</dbReference>
<dbReference type="SUPFAM" id="SSF52540">
    <property type="entry name" value="P-loop containing nucleoside triphosphate hydrolases"/>
    <property type="match status" value="1"/>
</dbReference>
<evidence type="ECO:0000256" key="17">
    <source>
        <dbReference type="ARBA" id="ARBA00030571"/>
    </source>
</evidence>
<dbReference type="EC" id="2.7.7.62" evidence="9"/>
<keyword evidence="15 19" id="KW-0342">GTP-binding</keyword>
<gene>
    <name evidence="20" type="ORF">WQ57_08130</name>
</gene>
<feature type="active site" description="GMP-histidine intermediate" evidence="18">
    <location>
        <position position="56"/>
    </location>
</feature>
<keyword evidence="10" id="KW-0169">Cobalamin biosynthesis</keyword>
<comment type="similarity">
    <text evidence="7">Belongs to the CobU/CobP family.</text>
</comment>
<evidence type="ECO:0000256" key="16">
    <source>
        <dbReference type="ARBA" id="ARBA00029570"/>
    </source>
</evidence>
<feature type="binding site" evidence="19">
    <location>
        <begin position="40"/>
        <end position="42"/>
    </location>
    <ligand>
        <name>GTP</name>
        <dbReference type="ChEBI" id="CHEBI:37565"/>
    </ligand>
</feature>
<evidence type="ECO:0000256" key="9">
    <source>
        <dbReference type="ARBA" id="ARBA00012523"/>
    </source>
</evidence>
<evidence type="ECO:0000256" key="15">
    <source>
        <dbReference type="ARBA" id="ARBA00023134"/>
    </source>
</evidence>
<organism evidence="20 21">
    <name type="scientific">Mesobacillus campisalis</name>
    <dbReference type="NCBI Taxonomy" id="1408103"/>
    <lineage>
        <taxon>Bacteria</taxon>
        <taxon>Bacillati</taxon>
        <taxon>Bacillota</taxon>
        <taxon>Bacilli</taxon>
        <taxon>Bacillales</taxon>
        <taxon>Bacillaceae</taxon>
        <taxon>Mesobacillus</taxon>
    </lineage>
</organism>
<proteinExistence type="inferred from homology"/>
<comment type="catalytic activity">
    <reaction evidence="1">
        <text>adenosylcob(III)inamide + ATP = adenosylcob(III)inamide phosphate + ADP + H(+)</text>
        <dbReference type="Rhea" id="RHEA:15769"/>
        <dbReference type="ChEBI" id="CHEBI:2480"/>
        <dbReference type="ChEBI" id="CHEBI:15378"/>
        <dbReference type="ChEBI" id="CHEBI:30616"/>
        <dbReference type="ChEBI" id="CHEBI:58502"/>
        <dbReference type="ChEBI" id="CHEBI:456216"/>
        <dbReference type="EC" id="2.7.1.156"/>
    </reaction>
</comment>
<evidence type="ECO:0000256" key="7">
    <source>
        <dbReference type="ARBA" id="ARBA00007490"/>
    </source>
</evidence>
<dbReference type="Gene3D" id="3.40.50.300">
    <property type="entry name" value="P-loop containing nucleotide triphosphate hydrolases"/>
    <property type="match status" value="1"/>
</dbReference>
<dbReference type="InterPro" id="IPR003203">
    <property type="entry name" value="CobU/CobP"/>
</dbReference>
<dbReference type="Pfam" id="PF02283">
    <property type="entry name" value="CobU"/>
    <property type="match status" value="1"/>
</dbReference>
<sequence length="189" mass="21199">MEEQGIIFISGGVRSGKSSFAEELAAKLACDSNAQLHYIAAGQASDPEMMDRISRHIKDRERRGLNWNTWEQPRDLAKLAPCFSKNDVVLLDCLTTLLNNEFFQGKWQETSFREGMVSSIIEAVRQISDSCNALILVSNEVFHEPHTENELVFYYASALGNLHQKVVSLARYAFLVESGVPLMMKGALK</sequence>
<evidence type="ECO:0000256" key="18">
    <source>
        <dbReference type="PIRSR" id="PIRSR006135-1"/>
    </source>
</evidence>
<dbReference type="OrthoDB" id="9799422at2"/>
<feature type="binding site" evidence="19">
    <location>
        <position position="71"/>
    </location>
    <ligand>
        <name>GTP</name>
        <dbReference type="ChEBI" id="CHEBI:37565"/>
    </ligand>
</feature>
<evidence type="ECO:0000256" key="4">
    <source>
        <dbReference type="ARBA" id="ARBA00003889"/>
    </source>
</evidence>
<dbReference type="GO" id="GO:0043752">
    <property type="term" value="F:adenosylcobinamide kinase activity"/>
    <property type="evidence" value="ECO:0007669"/>
    <property type="project" value="UniProtKB-EC"/>
</dbReference>
<dbReference type="Proteomes" id="UP000034166">
    <property type="component" value="Unassembled WGS sequence"/>
</dbReference>
<evidence type="ECO:0000256" key="6">
    <source>
        <dbReference type="ARBA" id="ARBA00005159"/>
    </source>
</evidence>
<feature type="binding site" evidence="19">
    <location>
        <begin position="11"/>
        <end position="18"/>
    </location>
    <ligand>
        <name>GTP</name>
        <dbReference type="ChEBI" id="CHEBI:37565"/>
    </ligand>
</feature>
<evidence type="ECO:0000256" key="3">
    <source>
        <dbReference type="ARBA" id="ARBA00001522"/>
    </source>
</evidence>
<dbReference type="GO" id="GO:0009236">
    <property type="term" value="P:cobalamin biosynthetic process"/>
    <property type="evidence" value="ECO:0007669"/>
    <property type="project" value="UniProtKB-UniPathway"/>
</dbReference>
<comment type="caution">
    <text evidence="20">The sequence shown here is derived from an EMBL/GenBank/DDBJ whole genome shotgun (WGS) entry which is preliminary data.</text>
</comment>
<dbReference type="GO" id="GO:0008820">
    <property type="term" value="F:cobinamide phosphate guanylyltransferase activity"/>
    <property type="evidence" value="ECO:0007669"/>
    <property type="project" value="UniProtKB-EC"/>
</dbReference>
<dbReference type="GO" id="GO:0005525">
    <property type="term" value="F:GTP binding"/>
    <property type="evidence" value="ECO:0007669"/>
    <property type="project" value="UniProtKB-KW"/>
</dbReference>
<comment type="pathway">
    <text evidence="5">Cofactor biosynthesis; adenosylcobalamin biosynthesis; adenosylcobalamin from cob(II)yrinate a,c-diamide: step 6/7.</text>
</comment>
<evidence type="ECO:0000256" key="13">
    <source>
        <dbReference type="ARBA" id="ARBA00022777"/>
    </source>
</evidence>
<dbReference type="GO" id="GO:0005524">
    <property type="term" value="F:ATP binding"/>
    <property type="evidence" value="ECO:0007669"/>
    <property type="project" value="UniProtKB-KW"/>
</dbReference>
<comment type="catalytic activity">
    <reaction evidence="2">
        <text>adenosylcob(III)inamide phosphate + GTP + H(+) = adenosylcob(III)inamide-GDP + diphosphate</text>
        <dbReference type="Rhea" id="RHEA:22712"/>
        <dbReference type="ChEBI" id="CHEBI:15378"/>
        <dbReference type="ChEBI" id="CHEBI:33019"/>
        <dbReference type="ChEBI" id="CHEBI:37565"/>
        <dbReference type="ChEBI" id="CHEBI:58502"/>
        <dbReference type="ChEBI" id="CHEBI:60487"/>
        <dbReference type="EC" id="2.7.7.62"/>
    </reaction>
</comment>
<keyword evidence="12 19" id="KW-0547">Nucleotide-binding</keyword>
<evidence type="ECO:0000313" key="20">
    <source>
        <dbReference type="EMBL" id="KKK38558.1"/>
    </source>
</evidence>